<organism evidence="1 2">
    <name type="scientific">Malus domestica</name>
    <name type="common">Apple</name>
    <name type="synonym">Pyrus malus</name>
    <dbReference type="NCBI Taxonomy" id="3750"/>
    <lineage>
        <taxon>Eukaryota</taxon>
        <taxon>Viridiplantae</taxon>
        <taxon>Streptophyta</taxon>
        <taxon>Embryophyta</taxon>
        <taxon>Tracheophyta</taxon>
        <taxon>Spermatophyta</taxon>
        <taxon>Magnoliopsida</taxon>
        <taxon>eudicotyledons</taxon>
        <taxon>Gunneridae</taxon>
        <taxon>Pentapetalae</taxon>
        <taxon>rosids</taxon>
        <taxon>fabids</taxon>
        <taxon>Rosales</taxon>
        <taxon>Rosaceae</taxon>
        <taxon>Amygdaloideae</taxon>
        <taxon>Maleae</taxon>
        <taxon>Malus</taxon>
    </lineage>
</organism>
<accession>A0A498KFM3</accession>
<keyword evidence="2" id="KW-1185">Reference proteome</keyword>
<dbReference type="STRING" id="3750.A0A498KFM3"/>
<gene>
    <name evidence="1" type="ORF">DVH24_018198</name>
</gene>
<dbReference type="PANTHER" id="PTHR24177">
    <property type="entry name" value="CASKIN"/>
    <property type="match status" value="1"/>
</dbReference>
<sequence length="254" mass="27954">MPTEALLLQDFSGNTALHYAAVAGTMQDAQTMVRKNPALTQITNDAGETPLLLAASFAANSKDMVWYLSLVTKDEPPSYPFTGLLACRLISFITGAGFCVLPIIKQVREKKMELKCAVELVKLVCSHGNSSMNCYQIIQFFGAQCLRLAMRVGAVDIVKLCLQHFPILVTVPLTADRNILQAAVEVRQERIYNIILGMGVSTRLLASALTRTTGENILHLVARLPPSTRLSFVSGPALQLRRELQWFMVRTCAN</sequence>
<comment type="caution">
    <text evidence="1">The sequence shown here is derived from an EMBL/GenBank/DDBJ whole genome shotgun (WGS) entry which is preliminary data.</text>
</comment>
<reference evidence="1 2" key="1">
    <citation type="submission" date="2018-10" db="EMBL/GenBank/DDBJ databases">
        <title>A high-quality apple genome assembly.</title>
        <authorList>
            <person name="Hu J."/>
        </authorList>
    </citation>
    <scope>NUCLEOTIDE SEQUENCE [LARGE SCALE GENOMIC DNA]</scope>
    <source>
        <strain evidence="2">cv. HFTH1</strain>
        <tissue evidence="1">Young leaf</tissue>
    </source>
</reference>
<proteinExistence type="predicted"/>
<name>A0A498KFM3_MALDO</name>
<dbReference type="Proteomes" id="UP000290289">
    <property type="component" value="Chromosome 2"/>
</dbReference>
<evidence type="ECO:0000313" key="2">
    <source>
        <dbReference type="Proteomes" id="UP000290289"/>
    </source>
</evidence>
<dbReference type="GO" id="GO:0016020">
    <property type="term" value="C:membrane"/>
    <property type="evidence" value="ECO:0007669"/>
    <property type="project" value="TreeGrafter"/>
</dbReference>
<dbReference type="PANTHER" id="PTHR24177:SF365">
    <property type="entry name" value="ANKYRIN REPEAT-CONTAINING PROTEIN NPR4-LIKE ISOFORM X1"/>
    <property type="match status" value="1"/>
</dbReference>
<dbReference type="InterPro" id="IPR036770">
    <property type="entry name" value="Ankyrin_rpt-contain_sf"/>
</dbReference>
<dbReference type="SUPFAM" id="SSF48403">
    <property type="entry name" value="Ankyrin repeat"/>
    <property type="match status" value="1"/>
</dbReference>
<protein>
    <submittedName>
        <fullName evidence="1">Uncharacterized protein</fullName>
    </submittedName>
</protein>
<evidence type="ECO:0000313" key="1">
    <source>
        <dbReference type="EMBL" id="RXI06156.1"/>
    </source>
</evidence>
<dbReference type="AlphaFoldDB" id="A0A498KFM3"/>
<dbReference type="EMBL" id="RDQH01000328">
    <property type="protein sequence ID" value="RXI06156.1"/>
    <property type="molecule type" value="Genomic_DNA"/>
</dbReference>
<dbReference type="Gene3D" id="1.25.40.20">
    <property type="entry name" value="Ankyrin repeat-containing domain"/>
    <property type="match status" value="1"/>
</dbReference>